<feature type="region of interest" description="Disordered" evidence="2">
    <location>
        <begin position="60"/>
        <end position="82"/>
    </location>
</feature>
<feature type="compositionally biased region" description="Gly residues" evidence="2">
    <location>
        <begin position="716"/>
        <end position="735"/>
    </location>
</feature>
<evidence type="ECO:0008006" key="5">
    <source>
        <dbReference type="Google" id="ProtNLM"/>
    </source>
</evidence>
<feature type="compositionally biased region" description="Basic and acidic residues" evidence="2">
    <location>
        <begin position="168"/>
        <end position="177"/>
    </location>
</feature>
<feature type="region of interest" description="Disordered" evidence="2">
    <location>
        <begin position="590"/>
        <end position="620"/>
    </location>
</feature>
<dbReference type="RefSeq" id="XP_066076654.1">
    <property type="nucleotide sequence ID" value="XM_066220557.1"/>
</dbReference>
<reference evidence="3 4" key="1">
    <citation type="submission" date="2024-01" db="EMBL/GenBank/DDBJ databases">
        <title>Comparative genomics of Cryptococcus and Kwoniella reveals pathogenesis evolution and contrasting modes of karyotype evolution via chromosome fusion or intercentromeric recombination.</title>
        <authorList>
            <person name="Coelho M.A."/>
            <person name="David-Palma M."/>
            <person name="Shea T."/>
            <person name="Bowers K."/>
            <person name="McGinley-Smith S."/>
            <person name="Mohammad A.W."/>
            <person name="Gnirke A."/>
            <person name="Yurkov A.M."/>
            <person name="Nowrousian M."/>
            <person name="Sun S."/>
            <person name="Cuomo C.A."/>
            <person name="Heitman J."/>
        </authorList>
    </citation>
    <scope>NUCLEOTIDE SEQUENCE [LARGE SCALE GENOMIC DNA]</scope>
    <source>
        <strain evidence="3 4">CBS 6074</strain>
    </source>
</reference>
<dbReference type="Gene3D" id="1.20.1280.50">
    <property type="match status" value="1"/>
</dbReference>
<dbReference type="PROSITE" id="PS50012">
    <property type="entry name" value="RCC1_3"/>
    <property type="match status" value="2"/>
</dbReference>
<dbReference type="GO" id="GO:0005085">
    <property type="term" value="F:guanyl-nucleotide exchange factor activity"/>
    <property type="evidence" value="ECO:0007669"/>
    <property type="project" value="TreeGrafter"/>
</dbReference>
<dbReference type="Proteomes" id="UP001355207">
    <property type="component" value="Chromosome 6"/>
</dbReference>
<dbReference type="SUPFAM" id="SSF81383">
    <property type="entry name" value="F-box domain"/>
    <property type="match status" value="1"/>
</dbReference>
<evidence type="ECO:0000313" key="3">
    <source>
        <dbReference type="EMBL" id="WWC89891.1"/>
    </source>
</evidence>
<feature type="region of interest" description="Disordered" evidence="2">
    <location>
        <begin position="159"/>
        <end position="182"/>
    </location>
</feature>
<evidence type="ECO:0000313" key="4">
    <source>
        <dbReference type="Proteomes" id="UP001355207"/>
    </source>
</evidence>
<gene>
    <name evidence="3" type="ORF">L201_004820</name>
</gene>
<proteinExistence type="predicted"/>
<feature type="region of interest" description="Disordered" evidence="2">
    <location>
        <begin position="667"/>
        <end position="696"/>
    </location>
</feature>
<feature type="region of interest" description="Disordered" evidence="2">
    <location>
        <begin position="380"/>
        <end position="411"/>
    </location>
</feature>
<accession>A0AAX4JWS4</accession>
<dbReference type="PANTHER" id="PTHR45982:SF3">
    <property type="entry name" value="F-BOX PROTEIN POF9"/>
    <property type="match status" value="1"/>
</dbReference>
<feature type="repeat" description="RCC1" evidence="1">
    <location>
        <begin position="534"/>
        <end position="587"/>
    </location>
</feature>
<evidence type="ECO:0000256" key="2">
    <source>
        <dbReference type="SAM" id="MobiDB-lite"/>
    </source>
</evidence>
<dbReference type="PANTHER" id="PTHR45982">
    <property type="entry name" value="REGULATOR OF CHROMOSOME CONDENSATION"/>
    <property type="match status" value="1"/>
</dbReference>
<evidence type="ECO:0000256" key="1">
    <source>
        <dbReference type="PROSITE-ProRule" id="PRU00235"/>
    </source>
</evidence>
<dbReference type="InterPro" id="IPR036047">
    <property type="entry name" value="F-box-like_dom_sf"/>
</dbReference>
<protein>
    <recommendedName>
        <fullName evidence="5">SCF-associated factor 1</fullName>
    </recommendedName>
</protein>
<feature type="compositionally biased region" description="Low complexity" evidence="2">
    <location>
        <begin position="60"/>
        <end position="71"/>
    </location>
</feature>
<dbReference type="InterPro" id="IPR000408">
    <property type="entry name" value="Reg_chr_condens"/>
</dbReference>
<feature type="repeat" description="RCC1" evidence="1">
    <location>
        <begin position="201"/>
        <end position="256"/>
    </location>
</feature>
<organism evidence="3 4">
    <name type="scientific">Kwoniella dendrophila CBS 6074</name>
    <dbReference type="NCBI Taxonomy" id="1295534"/>
    <lineage>
        <taxon>Eukaryota</taxon>
        <taxon>Fungi</taxon>
        <taxon>Dikarya</taxon>
        <taxon>Basidiomycota</taxon>
        <taxon>Agaricomycotina</taxon>
        <taxon>Tremellomycetes</taxon>
        <taxon>Tremellales</taxon>
        <taxon>Cryptococcaceae</taxon>
        <taxon>Kwoniella</taxon>
    </lineage>
</organism>
<feature type="region of interest" description="Disordered" evidence="2">
    <location>
        <begin position="710"/>
        <end position="735"/>
    </location>
</feature>
<dbReference type="PROSITE" id="PS00626">
    <property type="entry name" value="RCC1_2"/>
    <property type="match status" value="1"/>
</dbReference>
<dbReference type="SUPFAM" id="SSF50985">
    <property type="entry name" value="RCC1/BLIP-II"/>
    <property type="match status" value="1"/>
</dbReference>
<dbReference type="AlphaFoldDB" id="A0AAX4JWS4"/>
<dbReference type="Gene3D" id="2.130.10.30">
    <property type="entry name" value="Regulator of chromosome condensation 1/beta-lactamase-inhibitor protein II"/>
    <property type="match status" value="2"/>
</dbReference>
<name>A0AAX4JWS4_9TREE</name>
<feature type="compositionally biased region" description="Basic and acidic residues" evidence="2">
    <location>
        <begin position="380"/>
        <end position="408"/>
    </location>
</feature>
<keyword evidence="4" id="KW-1185">Reference proteome</keyword>
<dbReference type="InterPro" id="IPR051553">
    <property type="entry name" value="Ran_GTPase-activating"/>
</dbReference>
<sequence length="735" mass="80541">MSENKPTLTDIPNEVVLEHLLPALHVKDLNSLSIVNHHFNELTSDSTFWRNKTLRDFTFPSTSHPVSTSTSNEAEKEQQHPGDGGWWKKVYFGLLNPKAYLWGSAAENRLGGAQLKSRGNYSNFVDLPSEIDLNLSDSVSQQEAKGWTGQIKDSLITALTGPGSIDKNTQDTEKEGDGNDNPGVVELQAGGWSFTARKSDGSVWVWGQMEGPRSVFRIASWQEKNFSCKTPTKLPLPCKAESISAGRRHLLVLDSDNLIWELTAWGKAYHHTSSELTSPSGHGITHSPPHIVQLSAGWNHSAALTSKGEIHLWYPFSDTYENALTNNKELSGPLGNPGEKLQETGLKYGKVGENVLMTLPPVPPRISFRSNLAILLEKGRKVDDTENTPERRQQLQAEDAERQERELSKPTSLLEEERKVIKIASGEDFIVALRKNGEVWLTEVKEGQIPNWQFMQFFSSDQITHITAQFRSFVTYDTPTSSKRGSSVHVAELPQSLENIGENVYPSAFDFLNDKGIIQVAIGDYHYAALNDKGEMFTWGQGDAGQLGRSQVRSSKQPSKVFFPDNPNAFVFSITAAGWHTGALVLGNNSPSEEGIPRADSELSKDVQTGTQQRDEEEYRHQWPRSLFNPYGENTIPVPPSNNNGGGPVRAMPFFRVGFAGRGANIGAGRGNHSNTSQIEEEQQQGQGQIPGGVRSGGSIFRVGFAGRGANTAVGRGRGGGSGSTQGGGNPDAPW</sequence>
<feature type="compositionally biased region" description="Basic and acidic residues" evidence="2">
    <location>
        <begin position="595"/>
        <end position="605"/>
    </location>
</feature>
<dbReference type="EMBL" id="CP144103">
    <property type="protein sequence ID" value="WWC89891.1"/>
    <property type="molecule type" value="Genomic_DNA"/>
</dbReference>
<dbReference type="Pfam" id="PF00415">
    <property type="entry name" value="RCC1"/>
    <property type="match status" value="1"/>
</dbReference>
<dbReference type="GeneID" id="91095490"/>
<dbReference type="GO" id="GO:0005737">
    <property type="term" value="C:cytoplasm"/>
    <property type="evidence" value="ECO:0007669"/>
    <property type="project" value="TreeGrafter"/>
</dbReference>
<dbReference type="InterPro" id="IPR009091">
    <property type="entry name" value="RCC1/BLIP-II"/>
</dbReference>